<feature type="transmembrane region" description="Helical" evidence="1">
    <location>
        <begin position="113"/>
        <end position="135"/>
    </location>
</feature>
<gene>
    <name evidence="2" type="ORF">D7V88_25860</name>
</gene>
<dbReference type="Proteomes" id="UP000268094">
    <property type="component" value="Unassembled WGS sequence"/>
</dbReference>
<keyword evidence="1" id="KW-0472">Membrane</keyword>
<evidence type="ECO:0000256" key="1">
    <source>
        <dbReference type="SAM" id="Phobius"/>
    </source>
</evidence>
<evidence type="ECO:0000313" key="2">
    <source>
        <dbReference type="EMBL" id="RKG81934.1"/>
    </source>
</evidence>
<feature type="transmembrane region" description="Helical" evidence="1">
    <location>
        <begin position="67"/>
        <end position="93"/>
    </location>
</feature>
<dbReference type="AlphaFoldDB" id="A0A3A8IPT3"/>
<protein>
    <submittedName>
        <fullName evidence="2">Uncharacterized protein</fullName>
    </submittedName>
</protein>
<comment type="caution">
    <text evidence="2">The sequence shown here is derived from an EMBL/GenBank/DDBJ whole genome shotgun (WGS) entry which is preliminary data.</text>
</comment>
<keyword evidence="1" id="KW-0812">Transmembrane</keyword>
<keyword evidence="1" id="KW-1133">Transmembrane helix</keyword>
<evidence type="ECO:0000313" key="3">
    <source>
        <dbReference type="Proteomes" id="UP000268094"/>
    </source>
</evidence>
<sequence length="358" mass="40724">MTVLHARPYAPKRGPPDGHLAGESSAVAVNITRFHNVFLYQSHSPVPELLRDLGMLGRLDARAEKQLGALTTAAWLTTIPGGSLILLCCYASWASAVSSDVPFSWQGAQPLKNGFLLGLLLLAVGGLFFLWRAMLKPRDLDNRRYGLARVLLQRLQVDLAPDAPVRLKLDLRQPDVREKRVRQDMVGWWRTEFFVDPWLTLEARLADGTFLRIRMVEKHQKRERYKTSASGKTKKKSKRKGFARLEVSLRVKPERHPRLGTLKGQTTNATRLPPRVQLERVRVAADRLSLRVRLAGDWVARAQKAPEDPETPAFWKEALEKDDASRTATMMLLSLYQVVRYARRRGKQRAAWARRQSV</sequence>
<dbReference type="EMBL" id="RAVZ01000202">
    <property type="protein sequence ID" value="RKG81934.1"/>
    <property type="molecule type" value="Genomic_DNA"/>
</dbReference>
<reference evidence="3" key="1">
    <citation type="submission" date="2018-09" db="EMBL/GenBank/DDBJ databases">
        <authorList>
            <person name="Livingstone P.G."/>
            <person name="Whitworth D.E."/>
        </authorList>
    </citation>
    <scope>NUCLEOTIDE SEQUENCE [LARGE SCALE GENOMIC DNA]</scope>
    <source>
        <strain evidence="3">CA054A</strain>
    </source>
</reference>
<name>A0A3A8IPT3_9BACT</name>
<accession>A0A3A8IPT3</accession>
<organism evidence="2 3">
    <name type="scientific">Corallococcus terminator</name>
    <dbReference type="NCBI Taxonomy" id="2316733"/>
    <lineage>
        <taxon>Bacteria</taxon>
        <taxon>Pseudomonadati</taxon>
        <taxon>Myxococcota</taxon>
        <taxon>Myxococcia</taxon>
        <taxon>Myxococcales</taxon>
        <taxon>Cystobacterineae</taxon>
        <taxon>Myxococcaceae</taxon>
        <taxon>Corallococcus</taxon>
    </lineage>
</organism>
<keyword evidence="3" id="KW-1185">Reference proteome</keyword>
<proteinExistence type="predicted"/>